<dbReference type="Pfam" id="PF02259">
    <property type="entry name" value="FAT"/>
    <property type="match status" value="1"/>
</dbReference>
<dbReference type="InterPro" id="IPR000403">
    <property type="entry name" value="PI3/4_kinase_cat_dom"/>
</dbReference>
<feature type="domain" description="PI3K/PI4K catalytic" evidence="3">
    <location>
        <begin position="3585"/>
        <end position="3905"/>
    </location>
</feature>
<dbReference type="GO" id="GO:0035267">
    <property type="term" value="C:NuA4 histone acetyltransferase complex"/>
    <property type="evidence" value="ECO:0007669"/>
    <property type="project" value="TreeGrafter"/>
</dbReference>
<dbReference type="InterPro" id="IPR046807">
    <property type="entry name" value="Tra1_central"/>
</dbReference>
<dbReference type="PROSITE" id="PS51190">
    <property type="entry name" value="FATC"/>
    <property type="match status" value="1"/>
</dbReference>
<geneLocation type="mitochondrion" evidence="6"/>
<dbReference type="InterPro" id="IPR003152">
    <property type="entry name" value="FATC_dom"/>
</dbReference>
<dbReference type="Gene3D" id="1.10.1070.11">
    <property type="entry name" value="Phosphatidylinositol 3-/4-kinase, catalytic domain"/>
    <property type="match status" value="1"/>
</dbReference>
<dbReference type="GO" id="GO:0006281">
    <property type="term" value="P:DNA repair"/>
    <property type="evidence" value="ECO:0007669"/>
    <property type="project" value="TreeGrafter"/>
</dbReference>
<feature type="region of interest" description="Disordered" evidence="2">
    <location>
        <begin position="2150"/>
        <end position="2179"/>
    </location>
</feature>
<dbReference type="CDD" id="cd05163">
    <property type="entry name" value="PIKK_TRRAP"/>
    <property type="match status" value="1"/>
</dbReference>
<evidence type="ECO:0008006" key="8">
    <source>
        <dbReference type="Google" id="ProtNLM"/>
    </source>
</evidence>
<evidence type="ECO:0000313" key="7">
    <source>
        <dbReference type="Proteomes" id="UP000290189"/>
    </source>
</evidence>
<dbReference type="GO" id="GO:0006355">
    <property type="term" value="P:regulation of DNA-templated transcription"/>
    <property type="evidence" value="ECO:0007669"/>
    <property type="project" value="TreeGrafter"/>
</dbReference>
<protein>
    <recommendedName>
        <fullName evidence="8">Non-specific serine/threonine protein kinase</fullName>
    </recommendedName>
</protein>
<name>A0A3P3YFQ3_PLABS</name>
<dbReference type="Proteomes" id="UP000290189">
    <property type="component" value="Unassembled WGS sequence"/>
</dbReference>
<evidence type="ECO:0000259" key="3">
    <source>
        <dbReference type="PROSITE" id="PS50290"/>
    </source>
</evidence>
<sequence length="3952" mass="435228">MRDPAVQVGEAPPIVRAYCVPSRAQGDDSDVASAMPSAAATGADVSDLTALINALSEGKDPAAAAHAIGLVWTPSLLAMPNPDLEPISNAIVNACLQVLDDYAPEFIPTGQRHRVRRAILSCLHDRVAFLGSLPAPTLSSLTSACLAIMTSDNEDNGVLACNIVARLFASHGSALGAATAADAVRFVETSYRNLPTMANDQHSSSPVVMRSAQSLRILSLCPNLLRGLMATHEAALMEALPALLAVMHKALKFNLRQNKANVRACHLLISVQARTLSFIAGLVRVQAPATRDLLLPLQDTLCTSTRQLLLVCGSDRENVLEALRALGGSELRRGVYRHLNVFLDTAVLLGRGADPVRHRAMHELALEIISDIVKRASAEGELNSLGQLANIIHTFALNVHDRTLPANMQVMSLQVVLALVENIFRVSTTNRVDRPDVAGSVAAGGAVDDDMQTRGRHLLVRIFQMLVVKVESLADAIPRLVDEDDGTAPVNDVLALEQLLQVIVRDLQTLLWRIANISGALGSKGGWMFKIDECRLVSRFMRGALRCFALFELTSSDPTSSPPPPAVDVSEPSSEGGALDGSKRPSPIVPVALAASFVERFANVFVSLDPASFRRVVGVDIGHLFEAMVKYERLPRLVIPQQFLGNPSVSKIFADIVMIFVLERLEDMGAPTAAELRPNATDEEKTRSATALLLLNMFRIVAGSLSLYADNEDALLPYMARLVRRSVRLALRCRYKQHYLLMLRHLFRSIGGGKFQRLYETFVPLLPELLAGLSSLQDQAQNDQPTRELAVELCLTVPARLSTLLSYIPLMMHSVVRALESRDDQVVKIGLRTFEFWVDKLNHDYLFVNLASEISSAMRSLCALLRPSPAPFGAAALSLLGKLGGRNRRFLTDPMALPYRDNVHEGLSFRLLINNHRVSLPFSAILGKAVECLRQSTNLHSGGFDVHALNLIKACVPCIFDVDPSVPIDMHRLPVSQPPAAAPRTPFSMVDGADDDVDADPVSLPDNAEQEMVMIVRRRPKLDALDVAAKRLIEGLLLIAAGGRAQPGPAREAQVYLERLIRFFALTYALDPRPLPPPASAMTSGGLLESERQVVIQALVDQLMEPSTFANERLHAAMLDAIEMFVDELIVLFGVDGASDSAAIDALLLRLMTACYGRSIASRTAGVAGLSILVRRLDERWLAGHTIEVANALIATLGEQTASYQQLRYYDPEDETDLVDSERSTDESFDTEAPTERTAALIEVAENNLLAIVDAFLDQDPSNDAILVNEMAAHLSDPLPSCRYICLRLMEHVAERREIHLGTLLSPILDKLAEPVLHRTLSKVAPSMRVGYVWSACLALRLRPSLVPPDQLVTLVRDTIESLKAGRSSRNRQPMGRASSLEFSRLTVEYISLMAVTVSSTPLSSNDDLRNAVVQSLFNALVDRNSGSRVVVAAKRGLAILCRHHKLPKALLRNCLEPVLRNLADSSTLTMPLLDLLEHLLQLLSHCFNVTLGRTLLDHLFFFSEAIKQMLTVPQPVALPALCKPGDEVRLPCRLLDLFHRLPPAPRQFLTKLVMAVVSLESMLPLLRVFGGHSVLQPSPFRPPLLRFVCKYAAEAVAFFLTPKNLVDRRLSQLFLEILASPSCGVVCETLIMLSDQLLAASFNIEQSQQTQAQQMQIHRQQQRQMRMQESGGADNAMDIDSAHDVPDTESVQRRQIPEKAVEELELQGVNIVYQLVQYRPLWLAQPEASRIVQAVFQSWMAQSNMSIVPDTPTEQVVKRIRLAHCLVSYWTSRLDPSLSTGSSPHSATSSMPISTLWMLLSATGTKAPVDFAFIDAFFMDEIALGLSIMKLAAVVRDFVANVLPPASTPDQPSHSTFTNADRCAGIRLLLLPIARLRPEREVRSIFSSVVGPLIDNADNESHSIGVKVELATLFAVLIERAHDLFKIGTLSQLSSFARAQLGVQQVPLLPTISGDESALQAATLLLLVRTAIASRSSKRCAYLGLYIRAFRCARTHDVCKDALDALATFFHQSFDELALEPPKSQAAHEFAQLHPFTASDQPEADDDVLLSGLFADIDVPAWVVLTGRMASSSPANALEVFRHVLRCDALFVPYLSHLGDALIQAVPLSADLANRQTAFPDRERVPVILDMVDQLFLWSSVAAVHNAELPASPSPPKRQKAPSKTRRTSSRSSSPRFHLSTSSLVSSHRWVASAPSATVVIGILIETFKRCLTAQQPATQAVSSRIITTLATASSVWPTASFAALDDVIAPLVPHLDGASLVHVLKLFDALLAGRSAPFLSESDIRTVMIDGIIGRVFAVPVDDALLEAFQSFLRRLEATLPAAGADGEDVTPIYASLCKGIAAGIQHKDVDTLRLTLSALDLASVRTPLFLPGLNAALAAAQHTLMRRCLQASSAAVSGASASVKKAQGPSGSSTAATGQQHDKPALLCSLRLVERRAPSMREQRKQVLQTMLHLIDKSEDFDIVSSVVVIVCGWISGKHPLPDLTLKEKCNLLVRMSRFEEFAHSGGLADDGTGVLIRLFTAVLDVLHSEVKEGAPNAALLKLLARPVMGVLRSSEPDIHARMMRYLETLAGSTVASRLEFIFETSGWATVADRFWLSHGLEMILSLAHADAPLFLSQEHSRLRVGSLSSEGGPAAITSQRQALGKQKDFIAMLTATKAGALIGPMYRLALADDSLARLSWERIFPIAWSLVPAGDQPGVTSVLSRVLSRDDLLKQLRYRPNVVHALLASFDRCDRPPDLRPELISYLGRTFGAWHSASALLDRLVLHPPMQPGVAADHALAVRALIELHSELSEHDVIAGIVQIRAVSPFTRAATALEQYGLWPRAQEEFFGALKSIQGPPGADAGGAPVPHPGADEAVMWEHEWVRCAKHLHQWAQIGDVASQLQRADLVLESASLAGDTAALESLCDKYGTDSHPTIPLSGLMYRLQTMSQQQAALVLRALGEDDGNGAPASDASSSVPLAVLIQRITTKQVSMLDRAMDIALQEWMRRPSFLGTAHVDLLSRFQQLVELREGRIMIDEAGKAFKQNRVPDFKNLLSAWRDRLPNYWDSITIWNEIVCGRLQVFQRLSAAFQSLASAPQQELAYNDTTWTVVKMAETARRQQLPQVCLTWLDKLPTAGLSPAESFAKLREQVKICLQTADEIRSAVSLLNQSPMDRYTGEQCAEMFRLKGEALEHLGHGEESHTAFSSSLAVCDDYGKGWLSWGAFCDQLFGLQKDRQWAEYTITCYLQAVRFHTSDRARLTLARVLWLLTYDKNDGPLNAVFKKYSLDLPVWVWLLWLPQLISSLSRPEGTAYTAILQNVAKSFPQAIYYDVRAYLHERRDHQRMMQQHAAAAAAAAVSRPVPPVAGSPEMRQDEAPPVTPPPVQIGTSPDVGPAAPSSTAASRAAGERSNANVRAVVTVLRQSHLNLVSELEKMLEEMGRCFRPEPQEELLSTVQALFLKCFRQPITAQDTVPQALTENIRRVCSKFFLQGGMHASSKPTLTRFMHLYRERFLREFLPPPDGTEYPTTLTRLMRKLKWWKSTLRRAVSQSHRQEHMRELVRLSTYLARFEARNIEIPGQYGNGAEPKPGAHVMLVRFSHLVGIVRHNGMSFRRIGFVGCDGTLRYFLVQFFVSHITKSDERMMQMGRILNQLMRKSRETRERSIALDVPAVVPLTNRLRLYECDPSFVSLDAVLEHMCFVKNMDADDALTVYRNQLGGVVDDERDAARHRIHKRIMMNHVPPNTLRQYLERTLPTHDALWAFKVEFAKQLGLTSFLTFALRIGDRTPQRIWFSRRTGRIVQNDFYPSYTPEHAIDHAEQVPFRLTPNLAEFCTPFLIEGVFGSAFISSAACWLRRQHILKNYLNLFLRDDLLSWSVTLQPIGSESALDDLERSLRAHVSQNTTAVLNRVQSLMPSSPPPPTTTTSDAPGAKVPAPINAKIQRLVEQATSIDNLSAMPATWHPWF</sequence>
<dbReference type="SMART" id="SM01343">
    <property type="entry name" value="FATC"/>
    <property type="match status" value="1"/>
</dbReference>
<keyword evidence="6" id="KW-0496">Mitochondrion</keyword>
<dbReference type="PANTHER" id="PTHR11139">
    <property type="entry name" value="ATAXIA TELANGIECTASIA MUTATED ATM -RELATED"/>
    <property type="match status" value="1"/>
</dbReference>
<dbReference type="SUPFAM" id="SSF56112">
    <property type="entry name" value="Protein kinase-like (PK-like)"/>
    <property type="match status" value="1"/>
</dbReference>
<evidence type="ECO:0000259" key="5">
    <source>
        <dbReference type="PROSITE" id="PS51190"/>
    </source>
</evidence>
<gene>
    <name evidence="6" type="ORF">PLBR_LOCUS6218</name>
</gene>
<evidence type="ECO:0000259" key="4">
    <source>
        <dbReference type="PROSITE" id="PS51189"/>
    </source>
</evidence>
<dbReference type="InterPro" id="IPR003151">
    <property type="entry name" value="PIK-rel_kinase_FAT"/>
</dbReference>
<dbReference type="SUPFAM" id="SSF48371">
    <property type="entry name" value="ARM repeat"/>
    <property type="match status" value="1"/>
</dbReference>
<evidence type="ECO:0000256" key="2">
    <source>
        <dbReference type="SAM" id="MobiDB-lite"/>
    </source>
</evidence>
<comment type="similarity">
    <text evidence="1">Belongs to the PI3/PI4-kinase family. TRA1 subfamily.</text>
</comment>
<dbReference type="InterPro" id="IPR050517">
    <property type="entry name" value="DDR_Repair_Kinase"/>
</dbReference>
<dbReference type="PANTHER" id="PTHR11139:SF1">
    <property type="entry name" value="TRANSFORMATION_TRANSCRIPTION DOMAIN-ASSOCIATED PROTEIN"/>
    <property type="match status" value="1"/>
</dbReference>
<dbReference type="InterPro" id="IPR014009">
    <property type="entry name" value="PIK_FAT"/>
</dbReference>
<feature type="domain" description="FAT" evidence="4">
    <location>
        <begin position="2747"/>
        <end position="3325"/>
    </location>
</feature>
<accession>A0A3P3YFQ3</accession>
<dbReference type="GO" id="GO:0005634">
    <property type="term" value="C:nucleus"/>
    <property type="evidence" value="ECO:0007669"/>
    <property type="project" value="TreeGrafter"/>
</dbReference>
<evidence type="ECO:0000313" key="6">
    <source>
        <dbReference type="EMBL" id="SPQ99003.1"/>
    </source>
</evidence>
<feature type="compositionally biased region" description="Basic residues" evidence="2">
    <location>
        <begin position="2158"/>
        <end position="2170"/>
    </location>
</feature>
<feature type="domain" description="FATC" evidence="5">
    <location>
        <begin position="3920"/>
        <end position="3952"/>
    </location>
</feature>
<feature type="region of interest" description="Disordered" evidence="2">
    <location>
        <begin position="556"/>
        <end position="583"/>
    </location>
</feature>
<dbReference type="EMBL" id="OVEO01000011">
    <property type="protein sequence ID" value="SPQ99003.1"/>
    <property type="molecule type" value="Genomic_DNA"/>
</dbReference>
<feature type="region of interest" description="Disordered" evidence="2">
    <location>
        <begin position="3898"/>
        <end position="3920"/>
    </location>
</feature>
<dbReference type="InterPro" id="IPR036940">
    <property type="entry name" value="PI3/4_kinase_cat_sf"/>
</dbReference>
<dbReference type="PROSITE" id="PS50290">
    <property type="entry name" value="PI3_4_KINASE_3"/>
    <property type="match status" value="1"/>
</dbReference>
<dbReference type="SMART" id="SM00146">
    <property type="entry name" value="PI3Kc"/>
    <property type="match status" value="1"/>
</dbReference>
<dbReference type="InterPro" id="IPR046805">
    <property type="entry name" value="Tra1_ring"/>
</dbReference>
<dbReference type="GO" id="GO:0000124">
    <property type="term" value="C:SAGA complex"/>
    <property type="evidence" value="ECO:0007669"/>
    <property type="project" value="TreeGrafter"/>
</dbReference>
<feature type="compositionally biased region" description="Low complexity" evidence="2">
    <location>
        <begin position="3381"/>
        <end position="3392"/>
    </location>
</feature>
<feature type="region of interest" description="Disordered" evidence="2">
    <location>
        <begin position="3345"/>
        <end position="3396"/>
    </location>
</feature>
<dbReference type="Pfam" id="PF20175">
    <property type="entry name" value="Tra1_central"/>
    <property type="match status" value="2"/>
</dbReference>
<dbReference type="InterPro" id="IPR016024">
    <property type="entry name" value="ARM-type_fold"/>
</dbReference>
<dbReference type="Pfam" id="PF00454">
    <property type="entry name" value="PI3_PI4_kinase"/>
    <property type="match status" value="1"/>
</dbReference>
<proteinExistence type="inferred from homology"/>
<evidence type="ECO:0000256" key="1">
    <source>
        <dbReference type="ARBA" id="ARBA00007234"/>
    </source>
</evidence>
<dbReference type="PROSITE" id="PS51189">
    <property type="entry name" value="FAT"/>
    <property type="match status" value="1"/>
</dbReference>
<dbReference type="Pfam" id="PF02260">
    <property type="entry name" value="FATC"/>
    <property type="match status" value="1"/>
</dbReference>
<reference evidence="6 7" key="1">
    <citation type="submission" date="2018-03" db="EMBL/GenBank/DDBJ databases">
        <authorList>
            <person name="Fogelqvist J."/>
        </authorList>
    </citation>
    <scope>NUCLEOTIDE SEQUENCE [LARGE SCALE GENOMIC DNA]</scope>
</reference>
<dbReference type="Pfam" id="PF20206">
    <property type="entry name" value="Tra1_ring"/>
    <property type="match status" value="2"/>
</dbReference>
<dbReference type="InterPro" id="IPR011009">
    <property type="entry name" value="Kinase-like_dom_sf"/>
</dbReference>
<organism evidence="6 7">
    <name type="scientific">Plasmodiophora brassicae</name>
    <name type="common">Clubroot disease agent</name>
    <dbReference type="NCBI Taxonomy" id="37360"/>
    <lineage>
        <taxon>Eukaryota</taxon>
        <taxon>Sar</taxon>
        <taxon>Rhizaria</taxon>
        <taxon>Endomyxa</taxon>
        <taxon>Phytomyxea</taxon>
        <taxon>Plasmodiophorida</taxon>
        <taxon>Plasmodiophoridae</taxon>
        <taxon>Plasmodiophora</taxon>
    </lineage>
</organism>